<dbReference type="Gene3D" id="1.20.1250.20">
    <property type="entry name" value="MFS general substrate transporter like domains"/>
    <property type="match status" value="1"/>
</dbReference>
<evidence type="ECO:0000256" key="6">
    <source>
        <dbReference type="ARBA" id="ARBA00023136"/>
    </source>
</evidence>
<evidence type="ECO:0000256" key="1">
    <source>
        <dbReference type="ARBA" id="ARBA00004651"/>
    </source>
</evidence>
<dbReference type="OrthoDB" id="9775268at2"/>
<dbReference type="EMBL" id="FRAG01000125">
    <property type="protein sequence ID" value="SHK63747.1"/>
    <property type="molecule type" value="Genomic_DNA"/>
</dbReference>
<evidence type="ECO:0000256" key="7">
    <source>
        <dbReference type="SAM" id="Phobius"/>
    </source>
</evidence>
<evidence type="ECO:0000259" key="8">
    <source>
        <dbReference type="PROSITE" id="PS50850"/>
    </source>
</evidence>
<proteinExistence type="predicted"/>
<sequence>MEKHKGLWNKNFILLIIGSLVSRLGTVIYNFALAWWLLERTGTAKYTGYVMAASFIPAALIGPMSGVLVDRLNRKYVLVWTDIIAGITSTTVGMFLHFDILNLPLIVVAGFIIGCCYSLFRPASKSIISLVLDKEFLIKGNSIMTNIIETTRVVGPMIGAILLSVPFIGAKGIFIINGISYFISAFSEVFIEYQHQGFINNYSNFKENFFDGFRYTFQHVNIRNTIILCSITNFFLTALNLLMPLYVMKVLNKSSTFYSITLTFEAVGGIFITIIMLFLPKFKPKMNYMIYSLMFTGSALLVISIYPSELLALSSVFFIGVFLGIFNTLFSSYIQVSVQKEYMGRVFSILFMISTLVMPLANIFFGQIGNIVISSVFLYAGLGIFISSTVVLILSNKTIGKTIYKDKIEF</sequence>
<evidence type="ECO:0000313" key="10">
    <source>
        <dbReference type="Proteomes" id="UP000184465"/>
    </source>
</evidence>
<dbReference type="PANTHER" id="PTHR23513">
    <property type="entry name" value="INTEGRAL MEMBRANE EFFLUX PROTEIN-RELATED"/>
    <property type="match status" value="1"/>
</dbReference>
<name>A0A1M6U3I0_PARC5</name>
<keyword evidence="6 7" id="KW-0472">Membrane</keyword>
<keyword evidence="5 7" id="KW-1133">Transmembrane helix</keyword>
<dbReference type="CDD" id="cd06173">
    <property type="entry name" value="MFS_MefA_like"/>
    <property type="match status" value="1"/>
</dbReference>
<feature type="transmembrane region" description="Helical" evidence="7">
    <location>
        <begin position="312"/>
        <end position="334"/>
    </location>
</feature>
<dbReference type="InterPro" id="IPR011701">
    <property type="entry name" value="MFS"/>
</dbReference>
<organism evidence="9 10">
    <name type="scientific">Paramaledivibacter caminithermalis (strain DSM 15212 / CIP 107654 / DViRD3)</name>
    <name type="common">Clostridium caminithermale</name>
    <dbReference type="NCBI Taxonomy" id="1121301"/>
    <lineage>
        <taxon>Bacteria</taxon>
        <taxon>Bacillati</taxon>
        <taxon>Bacillota</taxon>
        <taxon>Clostridia</taxon>
        <taxon>Peptostreptococcales</taxon>
        <taxon>Caminicellaceae</taxon>
        <taxon>Paramaledivibacter</taxon>
    </lineage>
</organism>
<feature type="transmembrane region" description="Helical" evidence="7">
    <location>
        <begin position="102"/>
        <end position="120"/>
    </location>
</feature>
<dbReference type="InterPro" id="IPR020846">
    <property type="entry name" value="MFS_dom"/>
</dbReference>
<feature type="transmembrane region" description="Helical" evidence="7">
    <location>
        <begin position="257"/>
        <end position="279"/>
    </location>
</feature>
<dbReference type="STRING" id="1121301.SAMN02745912_03863"/>
<gene>
    <name evidence="9" type="ORF">SAMN02745912_03863</name>
</gene>
<feature type="transmembrane region" description="Helical" evidence="7">
    <location>
        <begin position="371"/>
        <end position="395"/>
    </location>
</feature>
<dbReference type="RefSeq" id="WP_073153822.1">
    <property type="nucleotide sequence ID" value="NZ_FRAG01000125.1"/>
</dbReference>
<evidence type="ECO:0000256" key="3">
    <source>
        <dbReference type="ARBA" id="ARBA00022475"/>
    </source>
</evidence>
<protein>
    <submittedName>
        <fullName evidence="9">MFS-type transporter involved in bile tolerance, Atg22 family</fullName>
    </submittedName>
</protein>
<evidence type="ECO:0000256" key="4">
    <source>
        <dbReference type="ARBA" id="ARBA00022692"/>
    </source>
</evidence>
<feature type="transmembrane region" description="Helical" evidence="7">
    <location>
        <begin position="225"/>
        <end position="245"/>
    </location>
</feature>
<dbReference type="GO" id="GO:0022857">
    <property type="term" value="F:transmembrane transporter activity"/>
    <property type="evidence" value="ECO:0007669"/>
    <property type="project" value="InterPro"/>
</dbReference>
<feature type="transmembrane region" description="Helical" evidence="7">
    <location>
        <begin position="12"/>
        <end position="37"/>
    </location>
</feature>
<accession>A0A1M6U3I0</accession>
<keyword evidence="4 7" id="KW-0812">Transmembrane</keyword>
<feature type="transmembrane region" description="Helical" evidence="7">
    <location>
        <begin position="288"/>
        <end position="306"/>
    </location>
</feature>
<dbReference type="Proteomes" id="UP000184465">
    <property type="component" value="Unassembled WGS sequence"/>
</dbReference>
<dbReference type="InterPro" id="IPR036259">
    <property type="entry name" value="MFS_trans_sf"/>
</dbReference>
<keyword evidence="3" id="KW-1003">Cell membrane</keyword>
<keyword evidence="2" id="KW-0813">Transport</keyword>
<dbReference type="SUPFAM" id="SSF103473">
    <property type="entry name" value="MFS general substrate transporter"/>
    <property type="match status" value="1"/>
</dbReference>
<feature type="transmembrane region" description="Helical" evidence="7">
    <location>
        <begin position="76"/>
        <end position="96"/>
    </location>
</feature>
<evidence type="ECO:0000256" key="2">
    <source>
        <dbReference type="ARBA" id="ARBA00022448"/>
    </source>
</evidence>
<comment type="subcellular location">
    <subcellularLocation>
        <location evidence="1">Cell membrane</location>
        <topology evidence="1">Multi-pass membrane protein</topology>
    </subcellularLocation>
</comment>
<keyword evidence="10" id="KW-1185">Reference proteome</keyword>
<evidence type="ECO:0000256" key="5">
    <source>
        <dbReference type="ARBA" id="ARBA00022989"/>
    </source>
</evidence>
<dbReference type="AlphaFoldDB" id="A0A1M6U3I0"/>
<dbReference type="PROSITE" id="PS50850">
    <property type="entry name" value="MFS"/>
    <property type="match status" value="1"/>
</dbReference>
<feature type="transmembrane region" description="Helical" evidence="7">
    <location>
        <begin position="49"/>
        <end position="69"/>
    </location>
</feature>
<evidence type="ECO:0000313" key="9">
    <source>
        <dbReference type="EMBL" id="SHK63747.1"/>
    </source>
</evidence>
<feature type="transmembrane region" description="Helical" evidence="7">
    <location>
        <begin position="346"/>
        <end position="365"/>
    </location>
</feature>
<feature type="domain" description="Major facilitator superfamily (MFS) profile" evidence="8">
    <location>
        <begin position="11"/>
        <end position="399"/>
    </location>
</feature>
<dbReference type="PANTHER" id="PTHR23513:SF6">
    <property type="entry name" value="MAJOR FACILITATOR SUPERFAMILY ASSOCIATED DOMAIN-CONTAINING PROTEIN"/>
    <property type="match status" value="1"/>
</dbReference>
<dbReference type="GO" id="GO:0005886">
    <property type="term" value="C:plasma membrane"/>
    <property type="evidence" value="ECO:0007669"/>
    <property type="project" value="UniProtKB-SubCell"/>
</dbReference>
<reference evidence="9 10" key="1">
    <citation type="submission" date="2016-11" db="EMBL/GenBank/DDBJ databases">
        <authorList>
            <person name="Jaros S."/>
            <person name="Januszkiewicz K."/>
            <person name="Wedrychowicz H."/>
        </authorList>
    </citation>
    <scope>NUCLEOTIDE SEQUENCE [LARGE SCALE GENOMIC DNA]</scope>
    <source>
        <strain evidence="9 10">DSM 15212</strain>
    </source>
</reference>
<dbReference type="Pfam" id="PF07690">
    <property type="entry name" value="MFS_1"/>
    <property type="match status" value="1"/>
</dbReference>